<evidence type="ECO:0000256" key="1">
    <source>
        <dbReference type="ARBA" id="ARBA00004888"/>
    </source>
</evidence>
<dbReference type="InterPro" id="IPR022672">
    <property type="entry name" value="Hexokinase_N"/>
</dbReference>
<keyword evidence="18" id="KW-1185">Reference proteome</keyword>
<dbReference type="Gene3D" id="3.40.367.20">
    <property type="match status" value="1"/>
</dbReference>
<dbReference type="InterPro" id="IPR001312">
    <property type="entry name" value="Hexokinase"/>
</dbReference>
<name>A0A7R9QBS0_9ACAR</name>
<dbReference type="PROSITE" id="PS00378">
    <property type="entry name" value="HEXOKINASE_1"/>
    <property type="match status" value="1"/>
</dbReference>
<dbReference type="Gene3D" id="3.30.420.40">
    <property type="match status" value="1"/>
</dbReference>
<comment type="pathway">
    <text evidence="2">Carbohydrate metabolism; hexose metabolism.</text>
</comment>
<evidence type="ECO:0000256" key="2">
    <source>
        <dbReference type="ARBA" id="ARBA00005028"/>
    </source>
</evidence>
<dbReference type="GO" id="GO:0004340">
    <property type="term" value="F:glucokinase activity"/>
    <property type="evidence" value="ECO:0007669"/>
    <property type="project" value="TreeGrafter"/>
</dbReference>
<comment type="pathway">
    <text evidence="1">Carbohydrate degradation; glycolysis; D-glyceraldehyde 3-phosphate and glycerone phosphate from D-glucose: step 1/4.</text>
</comment>
<dbReference type="GO" id="GO:0005536">
    <property type="term" value="F:D-glucose binding"/>
    <property type="evidence" value="ECO:0007669"/>
    <property type="project" value="InterPro"/>
</dbReference>
<dbReference type="GO" id="GO:0006096">
    <property type="term" value="P:glycolytic process"/>
    <property type="evidence" value="ECO:0007669"/>
    <property type="project" value="UniProtKB-UniPathway"/>
</dbReference>
<protein>
    <recommendedName>
        <fullName evidence="14">Phosphotransferase</fullName>
        <ecNumber evidence="14">2.7.1.-</ecNumber>
    </recommendedName>
</protein>
<dbReference type="PANTHER" id="PTHR19443">
    <property type="entry name" value="HEXOKINASE"/>
    <property type="match status" value="1"/>
</dbReference>
<evidence type="ECO:0000256" key="14">
    <source>
        <dbReference type="RuleBase" id="RU362007"/>
    </source>
</evidence>
<dbReference type="InterPro" id="IPR022673">
    <property type="entry name" value="Hexokinase_C"/>
</dbReference>
<feature type="domain" description="Hexokinase C-terminal" evidence="16">
    <location>
        <begin position="172"/>
        <end position="406"/>
    </location>
</feature>
<dbReference type="PROSITE" id="PS51748">
    <property type="entry name" value="HEXOKINASE_2"/>
    <property type="match status" value="1"/>
</dbReference>
<comment type="similarity">
    <text evidence="3 14">Belongs to the hexokinase family.</text>
</comment>
<comment type="catalytic activity">
    <reaction evidence="10">
        <text>D-fructose + ATP = D-fructose 6-phosphate + ADP + H(+)</text>
        <dbReference type="Rhea" id="RHEA:16125"/>
        <dbReference type="ChEBI" id="CHEBI:15378"/>
        <dbReference type="ChEBI" id="CHEBI:30616"/>
        <dbReference type="ChEBI" id="CHEBI:37721"/>
        <dbReference type="ChEBI" id="CHEBI:61527"/>
        <dbReference type="ChEBI" id="CHEBI:456216"/>
        <dbReference type="EC" id="2.7.1.1"/>
    </reaction>
    <physiologicalReaction direction="left-to-right" evidence="10">
        <dbReference type="Rhea" id="RHEA:16126"/>
    </physiologicalReaction>
</comment>
<dbReference type="PRINTS" id="PR00475">
    <property type="entry name" value="HEXOKINASE"/>
</dbReference>
<dbReference type="GO" id="GO:0008865">
    <property type="term" value="F:fructokinase activity"/>
    <property type="evidence" value="ECO:0007669"/>
    <property type="project" value="TreeGrafter"/>
</dbReference>
<dbReference type="SUPFAM" id="SSF53067">
    <property type="entry name" value="Actin-like ATPase domain"/>
    <property type="match status" value="2"/>
</dbReference>
<dbReference type="Pfam" id="PF00349">
    <property type="entry name" value="Hexokinase_1"/>
    <property type="match status" value="1"/>
</dbReference>
<dbReference type="EMBL" id="OC876988">
    <property type="protein sequence ID" value="CAD7639697.1"/>
    <property type="molecule type" value="Genomic_DNA"/>
</dbReference>
<evidence type="ECO:0000313" key="18">
    <source>
        <dbReference type="Proteomes" id="UP000759131"/>
    </source>
</evidence>
<keyword evidence="4 14" id="KW-0808">Transferase</keyword>
<sequence>DEKTATIKMLITYVRDLPNNNEKGRYMALDLGGTNFRVILIDLNTKEAKMESEIFKIPDQLMASDGVLLFDFIADCITQFAAKHKLDTIRIALGFTFSFPCVQYGLSQAKLVTWTKGFRCPNVVNRDVVKLLKEALKRKSHVSNAFVDIVALINDTTGTLMSCAHKNPDCNVGLIVGTGTNACYIEKLENIEKWPSNYGEPNQVVINTEWGAFGDNNVIDWLRTKWDKEIDSKSVNKGKQAFEKMVSGLYLGECVRLVLLSLIKEKLLFKGQTPPNLLNMHSLSAKNVSKIDQDFETGRFTETQKLLNRDFTKEYTITDLHIISLANSRVSRRAAHLVAVGCATLLNRIQKERNTIAFDGSVIKLHPHFKRWVKEKISQLVKPEIKFNLMLSEDGSGRGAAIVAAVSYRSKRPKLIKKDKKVYEIETYIH</sequence>
<comment type="function">
    <text evidence="13">Catalyzes the phosphorylation of various hexoses to hexose 6-phosphate.</text>
</comment>
<dbReference type="EMBL" id="CAJPIZ010022413">
    <property type="protein sequence ID" value="CAG2117936.1"/>
    <property type="molecule type" value="Genomic_DNA"/>
</dbReference>
<comment type="catalytic activity">
    <reaction evidence="9">
        <text>a D-hexose + ATP = a D-hexose 6-phosphate + ADP + H(+)</text>
        <dbReference type="Rhea" id="RHEA:22740"/>
        <dbReference type="ChEBI" id="CHEBI:4194"/>
        <dbReference type="ChEBI" id="CHEBI:15378"/>
        <dbReference type="ChEBI" id="CHEBI:30616"/>
        <dbReference type="ChEBI" id="CHEBI:229467"/>
        <dbReference type="ChEBI" id="CHEBI:456216"/>
        <dbReference type="EC" id="2.7.1.1"/>
    </reaction>
    <physiologicalReaction direction="left-to-right" evidence="9">
        <dbReference type="Rhea" id="RHEA:22741"/>
    </physiologicalReaction>
</comment>
<evidence type="ECO:0000256" key="3">
    <source>
        <dbReference type="ARBA" id="ARBA00009225"/>
    </source>
</evidence>
<evidence type="ECO:0000256" key="12">
    <source>
        <dbReference type="ARBA" id="ARBA00050361"/>
    </source>
</evidence>
<evidence type="ECO:0000256" key="11">
    <source>
        <dbReference type="ARBA" id="ARBA00048160"/>
    </source>
</evidence>
<keyword evidence="7 14" id="KW-0067">ATP-binding</keyword>
<dbReference type="PANTHER" id="PTHR19443:SF16">
    <property type="entry name" value="HEXOKINASE TYPE 1-RELATED"/>
    <property type="match status" value="1"/>
</dbReference>
<evidence type="ECO:0000256" key="6">
    <source>
        <dbReference type="ARBA" id="ARBA00022777"/>
    </source>
</evidence>
<evidence type="ECO:0000256" key="8">
    <source>
        <dbReference type="ARBA" id="ARBA00023152"/>
    </source>
</evidence>
<keyword evidence="6 14" id="KW-0418">Kinase</keyword>
<dbReference type="EC" id="2.7.1.-" evidence="14"/>
<dbReference type="UniPathway" id="UPA00109">
    <property type="reaction ID" value="UER00180"/>
</dbReference>
<dbReference type="GO" id="GO:0005739">
    <property type="term" value="C:mitochondrion"/>
    <property type="evidence" value="ECO:0007669"/>
    <property type="project" value="TreeGrafter"/>
</dbReference>
<dbReference type="InterPro" id="IPR019807">
    <property type="entry name" value="Hexokinase_BS"/>
</dbReference>
<evidence type="ECO:0000256" key="5">
    <source>
        <dbReference type="ARBA" id="ARBA00022741"/>
    </source>
</evidence>
<evidence type="ECO:0000256" key="10">
    <source>
        <dbReference type="ARBA" id="ARBA00047905"/>
    </source>
</evidence>
<dbReference type="UniPathway" id="UPA00242"/>
<evidence type="ECO:0000259" key="15">
    <source>
        <dbReference type="Pfam" id="PF00349"/>
    </source>
</evidence>
<evidence type="ECO:0000256" key="4">
    <source>
        <dbReference type="ARBA" id="ARBA00022679"/>
    </source>
</evidence>
<feature type="non-terminal residue" evidence="17">
    <location>
        <position position="1"/>
    </location>
</feature>
<dbReference type="Proteomes" id="UP000759131">
    <property type="component" value="Unassembled WGS sequence"/>
</dbReference>
<evidence type="ECO:0000313" key="17">
    <source>
        <dbReference type="EMBL" id="CAD7639697.1"/>
    </source>
</evidence>
<evidence type="ECO:0000256" key="9">
    <source>
        <dbReference type="ARBA" id="ARBA00044613"/>
    </source>
</evidence>
<accession>A0A7R9QBS0</accession>
<organism evidence="17">
    <name type="scientific">Medioppia subpectinata</name>
    <dbReference type="NCBI Taxonomy" id="1979941"/>
    <lineage>
        <taxon>Eukaryota</taxon>
        <taxon>Metazoa</taxon>
        <taxon>Ecdysozoa</taxon>
        <taxon>Arthropoda</taxon>
        <taxon>Chelicerata</taxon>
        <taxon>Arachnida</taxon>
        <taxon>Acari</taxon>
        <taxon>Acariformes</taxon>
        <taxon>Sarcoptiformes</taxon>
        <taxon>Oribatida</taxon>
        <taxon>Brachypylina</taxon>
        <taxon>Oppioidea</taxon>
        <taxon>Oppiidae</taxon>
        <taxon>Medioppia</taxon>
    </lineage>
</organism>
<dbReference type="GO" id="GO:0001678">
    <property type="term" value="P:intracellular glucose homeostasis"/>
    <property type="evidence" value="ECO:0007669"/>
    <property type="project" value="InterPro"/>
</dbReference>
<dbReference type="FunFam" id="3.40.367.20:FF:000005">
    <property type="entry name" value="Phosphotransferase"/>
    <property type="match status" value="1"/>
</dbReference>
<evidence type="ECO:0000259" key="16">
    <source>
        <dbReference type="Pfam" id="PF03727"/>
    </source>
</evidence>
<gene>
    <name evidence="17" type="ORF">OSB1V03_LOCUS17889</name>
</gene>
<proteinExistence type="inferred from homology"/>
<keyword evidence="8 14" id="KW-0324">Glycolysis</keyword>
<dbReference type="GO" id="GO:0005829">
    <property type="term" value="C:cytosol"/>
    <property type="evidence" value="ECO:0007669"/>
    <property type="project" value="TreeGrafter"/>
</dbReference>
<dbReference type="OrthoDB" id="419537at2759"/>
<dbReference type="FunFam" id="3.30.420.40:FF:000095">
    <property type="entry name" value="Phosphotransferase"/>
    <property type="match status" value="1"/>
</dbReference>
<comment type="catalytic activity">
    <reaction evidence="12">
        <text>D-mannose + ATP = D-mannose 6-phosphate + ADP + H(+)</text>
        <dbReference type="Rhea" id="RHEA:11028"/>
        <dbReference type="ChEBI" id="CHEBI:4208"/>
        <dbReference type="ChEBI" id="CHEBI:15378"/>
        <dbReference type="ChEBI" id="CHEBI:30616"/>
        <dbReference type="ChEBI" id="CHEBI:58735"/>
        <dbReference type="ChEBI" id="CHEBI:456216"/>
        <dbReference type="EC" id="2.7.1.1"/>
    </reaction>
    <physiologicalReaction direction="left-to-right" evidence="12">
        <dbReference type="Rhea" id="RHEA:11029"/>
    </physiologicalReaction>
</comment>
<dbReference type="AlphaFoldDB" id="A0A7R9QBS0"/>
<dbReference type="GO" id="GO:0005524">
    <property type="term" value="F:ATP binding"/>
    <property type="evidence" value="ECO:0007669"/>
    <property type="project" value="UniProtKB-UniRule"/>
</dbReference>
<feature type="domain" description="Hexokinase N-terminal" evidence="15">
    <location>
        <begin position="3"/>
        <end position="164"/>
    </location>
</feature>
<dbReference type="GO" id="GO:0006006">
    <property type="term" value="P:glucose metabolic process"/>
    <property type="evidence" value="ECO:0007669"/>
    <property type="project" value="TreeGrafter"/>
</dbReference>
<dbReference type="CDD" id="cd24019">
    <property type="entry name" value="ASKHA_NBD_HK_meta"/>
    <property type="match status" value="1"/>
</dbReference>
<keyword evidence="5 14" id="KW-0547">Nucleotide-binding</keyword>
<reference evidence="17" key="1">
    <citation type="submission" date="2020-11" db="EMBL/GenBank/DDBJ databases">
        <authorList>
            <person name="Tran Van P."/>
        </authorList>
    </citation>
    <scope>NUCLEOTIDE SEQUENCE</scope>
</reference>
<comment type="catalytic activity">
    <reaction evidence="11">
        <text>D-glucose + ATP = D-glucose 6-phosphate + ADP + H(+)</text>
        <dbReference type="Rhea" id="RHEA:17825"/>
        <dbReference type="ChEBI" id="CHEBI:4167"/>
        <dbReference type="ChEBI" id="CHEBI:15378"/>
        <dbReference type="ChEBI" id="CHEBI:30616"/>
        <dbReference type="ChEBI" id="CHEBI:61548"/>
        <dbReference type="ChEBI" id="CHEBI:456216"/>
        <dbReference type="EC" id="2.7.1.1"/>
    </reaction>
    <physiologicalReaction direction="left-to-right" evidence="11">
        <dbReference type="Rhea" id="RHEA:17826"/>
    </physiologicalReaction>
</comment>
<evidence type="ECO:0000256" key="13">
    <source>
        <dbReference type="ARBA" id="ARBA00059457"/>
    </source>
</evidence>
<evidence type="ECO:0000256" key="7">
    <source>
        <dbReference type="ARBA" id="ARBA00022840"/>
    </source>
</evidence>
<dbReference type="InterPro" id="IPR043129">
    <property type="entry name" value="ATPase_NBD"/>
</dbReference>
<dbReference type="Pfam" id="PF03727">
    <property type="entry name" value="Hexokinase_2"/>
    <property type="match status" value="1"/>
</dbReference>